<accession>A0A939BNG3</accession>
<proteinExistence type="predicted"/>
<protein>
    <submittedName>
        <fullName evidence="2">Uncharacterized protein</fullName>
    </submittedName>
</protein>
<keyword evidence="3" id="KW-1185">Reference proteome</keyword>
<keyword evidence="1" id="KW-0472">Membrane</keyword>
<dbReference type="Proteomes" id="UP000774000">
    <property type="component" value="Unassembled WGS sequence"/>
</dbReference>
<dbReference type="RefSeq" id="WP_204700154.1">
    <property type="nucleotide sequence ID" value="NZ_JAFBDQ010000001.1"/>
</dbReference>
<dbReference type="AlphaFoldDB" id="A0A939BNG3"/>
<gene>
    <name evidence="2" type="ORF">JOC47_000266</name>
</gene>
<keyword evidence="1" id="KW-0812">Transmembrane</keyword>
<feature type="transmembrane region" description="Helical" evidence="1">
    <location>
        <begin position="12"/>
        <end position="33"/>
    </location>
</feature>
<dbReference type="EMBL" id="JAFBDQ010000001">
    <property type="protein sequence ID" value="MBM7555442.1"/>
    <property type="molecule type" value="Genomic_DNA"/>
</dbReference>
<evidence type="ECO:0000256" key="1">
    <source>
        <dbReference type="SAM" id="Phobius"/>
    </source>
</evidence>
<evidence type="ECO:0000313" key="3">
    <source>
        <dbReference type="Proteomes" id="UP000774000"/>
    </source>
</evidence>
<reference evidence="2" key="1">
    <citation type="submission" date="2021-01" db="EMBL/GenBank/DDBJ databases">
        <title>Genomic Encyclopedia of Type Strains, Phase IV (KMG-IV): sequencing the most valuable type-strain genomes for metagenomic binning, comparative biology and taxonomic classification.</title>
        <authorList>
            <person name="Goeker M."/>
        </authorList>
    </citation>
    <scope>NUCLEOTIDE SEQUENCE</scope>
    <source>
        <strain evidence="2">DSM 23230</strain>
    </source>
</reference>
<comment type="caution">
    <text evidence="2">The sequence shown here is derived from an EMBL/GenBank/DDBJ whole genome shotgun (WGS) entry which is preliminary data.</text>
</comment>
<organism evidence="2 3">
    <name type="scientific">Halanaerobacter jeridensis</name>
    <dbReference type="NCBI Taxonomy" id="706427"/>
    <lineage>
        <taxon>Bacteria</taxon>
        <taxon>Bacillati</taxon>
        <taxon>Bacillota</taxon>
        <taxon>Clostridia</taxon>
        <taxon>Halanaerobiales</taxon>
        <taxon>Halobacteroidaceae</taxon>
        <taxon>Halanaerobacter</taxon>
    </lineage>
</organism>
<name>A0A939BNG3_9FIRM</name>
<sequence length="453" mass="51239">MKTGTQESTSKVKLVLGLAVVLIVLLLMANWIVGNIMEKRLAENIDKSLQDEAPKLNFDYKKIAVNPMLAQVTFKDGTVKYNDGEVLSNFKWDKSVYKGSYADLFNLVNNQPDTINKLHTLKTDFNNLKISGQIKGSNPFDFVFLFSQVGLNFNGTLLQEELENNPEKILNHNQKLKLSISDFEMDFPKFFEEILINSNLQEKLLNLNKLDLALDYNATNKVIEIKETVDSSHSSGELVGDVKLLGTDVSDIKGMQLDLESQGQFKVENLKWGQADKTGQYTINKIAGNSEFEIDRQLNFTDYVKNQNMILGESNYEVNLEGLKIQIAGSLKNKLTINPLVMMSGINISEIIVNNLNLAYQTNNRQIRIQKAKLNSSIVDADMKADLQFNNQYPELSKINDFKVKLSDFKGNLRRIFESIENRMGASLPREGDAIVLEMKGTFDQPQIKGVHY</sequence>
<evidence type="ECO:0000313" key="2">
    <source>
        <dbReference type="EMBL" id="MBM7555442.1"/>
    </source>
</evidence>
<keyword evidence="1" id="KW-1133">Transmembrane helix</keyword>